<gene>
    <name evidence="2" type="ORF">CARUB_v10015892mg</name>
</gene>
<dbReference type="KEGG" id="crb:17892198"/>
<keyword evidence="3" id="KW-1185">Reference proteome</keyword>
<evidence type="ECO:0000256" key="1">
    <source>
        <dbReference type="SAM" id="MobiDB-lite"/>
    </source>
</evidence>
<dbReference type="EMBL" id="KB870807">
    <property type="protein sequence ID" value="EOA32599.1"/>
    <property type="molecule type" value="Genomic_DNA"/>
</dbReference>
<feature type="compositionally biased region" description="Basic and acidic residues" evidence="1">
    <location>
        <begin position="19"/>
        <end position="46"/>
    </location>
</feature>
<dbReference type="Proteomes" id="UP000029121">
    <property type="component" value="Unassembled WGS sequence"/>
</dbReference>
<feature type="region of interest" description="Disordered" evidence="1">
    <location>
        <begin position="1"/>
        <end position="48"/>
    </location>
</feature>
<accession>R0HS40</accession>
<dbReference type="PANTHER" id="PTHR36038">
    <property type="entry name" value="OS06G0102750 PROTEIN"/>
    <property type="match status" value="1"/>
</dbReference>
<evidence type="ECO:0000313" key="3">
    <source>
        <dbReference type="Proteomes" id="UP000029121"/>
    </source>
</evidence>
<feature type="non-terminal residue" evidence="2">
    <location>
        <position position="164"/>
    </location>
</feature>
<proteinExistence type="predicted"/>
<evidence type="ECO:0000313" key="2">
    <source>
        <dbReference type="EMBL" id="EOA32599.1"/>
    </source>
</evidence>
<name>R0HS40_9BRAS</name>
<dbReference type="AlphaFoldDB" id="R0HS40"/>
<sequence>MAKMKAQGGGEEGVTSTRFDPKKTIKVLEPEKQETNEEKAKSEPSKGKATLLRMKELIKWAAAAKSDKAAKFFTPKIMMELRNRKKLKMMRSEVNDEESRKRLSSVSTNNISLRWESSESCTTHSSSSDQISIVSSPAILVSLGHTPLYQCRSKKGNWITTDSE</sequence>
<organism evidence="2 3">
    <name type="scientific">Capsella rubella</name>
    <dbReference type="NCBI Taxonomy" id="81985"/>
    <lineage>
        <taxon>Eukaryota</taxon>
        <taxon>Viridiplantae</taxon>
        <taxon>Streptophyta</taxon>
        <taxon>Embryophyta</taxon>
        <taxon>Tracheophyta</taxon>
        <taxon>Spermatophyta</taxon>
        <taxon>Magnoliopsida</taxon>
        <taxon>eudicotyledons</taxon>
        <taxon>Gunneridae</taxon>
        <taxon>Pentapetalae</taxon>
        <taxon>rosids</taxon>
        <taxon>malvids</taxon>
        <taxon>Brassicales</taxon>
        <taxon>Brassicaceae</taxon>
        <taxon>Camelineae</taxon>
        <taxon>Capsella</taxon>
    </lineage>
</organism>
<reference evidence="3" key="1">
    <citation type="journal article" date="2013" name="Nat. Genet.">
        <title>The Capsella rubella genome and the genomic consequences of rapid mating system evolution.</title>
        <authorList>
            <person name="Slotte T."/>
            <person name="Hazzouri K.M."/>
            <person name="Agren J.A."/>
            <person name="Koenig D."/>
            <person name="Maumus F."/>
            <person name="Guo Y.L."/>
            <person name="Steige K."/>
            <person name="Platts A.E."/>
            <person name="Escobar J.S."/>
            <person name="Newman L.K."/>
            <person name="Wang W."/>
            <person name="Mandakova T."/>
            <person name="Vello E."/>
            <person name="Smith L.M."/>
            <person name="Henz S.R."/>
            <person name="Steffen J."/>
            <person name="Takuno S."/>
            <person name="Brandvain Y."/>
            <person name="Coop G."/>
            <person name="Andolfatto P."/>
            <person name="Hu T.T."/>
            <person name="Blanchette M."/>
            <person name="Clark R.M."/>
            <person name="Quesneville H."/>
            <person name="Nordborg M."/>
            <person name="Gaut B.S."/>
            <person name="Lysak M.A."/>
            <person name="Jenkins J."/>
            <person name="Grimwood J."/>
            <person name="Chapman J."/>
            <person name="Prochnik S."/>
            <person name="Shu S."/>
            <person name="Rokhsar D."/>
            <person name="Schmutz J."/>
            <person name="Weigel D."/>
            <person name="Wright S.I."/>
        </authorList>
    </citation>
    <scope>NUCLEOTIDE SEQUENCE [LARGE SCALE GENOMIC DNA]</scope>
    <source>
        <strain evidence="3">cv. Monte Gargano</strain>
    </source>
</reference>
<dbReference type="PANTHER" id="PTHR36038:SF3">
    <property type="entry name" value="OVATE FAMILY PROTEIN"/>
    <property type="match status" value="1"/>
</dbReference>
<protein>
    <submittedName>
        <fullName evidence="2">Uncharacterized protein</fullName>
    </submittedName>
</protein>
<dbReference type="OrthoDB" id="1889663at2759"/>